<keyword evidence="4" id="KW-1185">Reference proteome</keyword>
<organism evidence="3 4">
    <name type="scientific">Luteipulveratus mongoliensis</name>
    <dbReference type="NCBI Taxonomy" id="571913"/>
    <lineage>
        <taxon>Bacteria</taxon>
        <taxon>Bacillati</taxon>
        <taxon>Actinomycetota</taxon>
        <taxon>Actinomycetes</taxon>
        <taxon>Micrococcales</taxon>
        <taxon>Dermacoccaceae</taxon>
        <taxon>Luteipulveratus</taxon>
    </lineage>
</organism>
<evidence type="ECO:0000313" key="4">
    <source>
        <dbReference type="Proteomes" id="UP000066480"/>
    </source>
</evidence>
<dbReference type="InterPro" id="IPR019051">
    <property type="entry name" value="Trp_biosyn_TM_oprn/chp"/>
</dbReference>
<feature type="transmembrane region" description="Helical" evidence="2">
    <location>
        <begin position="75"/>
        <end position="97"/>
    </location>
</feature>
<evidence type="ECO:0000313" key="3">
    <source>
        <dbReference type="EMBL" id="AKU16750.1"/>
    </source>
</evidence>
<feature type="compositionally biased region" description="Basic and acidic residues" evidence="1">
    <location>
        <begin position="165"/>
        <end position="181"/>
    </location>
</feature>
<dbReference type="AlphaFoldDB" id="A0A0K1JJK2"/>
<keyword evidence="2" id="KW-0472">Membrane</keyword>
<dbReference type="RefSeq" id="WP_052592413.1">
    <property type="nucleotide sequence ID" value="NZ_CP011112.1"/>
</dbReference>
<dbReference type="KEGG" id="lmoi:VV02_14200"/>
<dbReference type="PROSITE" id="PS51257">
    <property type="entry name" value="PROKAR_LIPOPROTEIN"/>
    <property type="match status" value="1"/>
</dbReference>
<dbReference type="OrthoDB" id="4868800at2"/>
<gene>
    <name evidence="3" type="ORF">VV02_14200</name>
</gene>
<protein>
    <recommendedName>
        <fullName evidence="5">Trp biosynthesis associated, transmembrane protein, Oprn/Chp</fullName>
    </recommendedName>
</protein>
<evidence type="ECO:0000256" key="2">
    <source>
        <dbReference type="SAM" id="Phobius"/>
    </source>
</evidence>
<keyword evidence="2" id="KW-1133">Transmembrane helix</keyword>
<dbReference type="EMBL" id="CP011112">
    <property type="protein sequence ID" value="AKU16750.1"/>
    <property type="molecule type" value="Genomic_DNA"/>
</dbReference>
<name>A0A0K1JJK2_9MICO</name>
<feature type="transmembrane region" description="Helical" evidence="2">
    <location>
        <begin position="125"/>
        <end position="147"/>
    </location>
</feature>
<feature type="transmembrane region" description="Helical" evidence="2">
    <location>
        <begin position="47"/>
        <end position="68"/>
    </location>
</feature>
<feature type="compositionally biased region" description="Acidic residues" evidence="1">
    <location>
        <begin position="182"/>
        <end position="195"/>
    </location>
</feature>
<dbReference type="Pfam" id="PF09534">
    <property type="entry name" value="Trp_oprn_chp"/>
    <property type="match status" value="1"/>
</dbReference>
<evidence type="ECO:0000256" key="1">
    <source>
        <dbReference type="SAM" id="MobiDB-lite"/>
    </source>
</evidence>
<feature type="region of interest" description="Disordered" evidence="1">
    <location>
        <begin position="158"/>
        <end position="195"/>
    </location>
</feature>
<sequence length="195" mass="19714">MTAKRTVLIEVLVAAVVLLACSARTWVEGTVSDVVLQDSTVSVSGSKAAAGVVAGALVGAAAAVATATGGRIVRWVGAIAALLAGLLAVVLTLRVILDPSDVVGRQAATTTGRTGSVEADGSVTVWVWIALVGALLLLAAGASATVGMRRWAGLSSRYDAPTADKPARQESDWERLSKGEDPTADADVDAADPPR</sequence>
<evidence type="ECO:0008006" key="5">
    <source>
        <dbReference type="Google" id="ProtNLM"/>
    </source>
</evidence>
<feature type="transmembrane region" description="Helical" evidence="2">
    <location>
        <begin position="7"/>
        <end position="27"/>
    </location>
</feature>
<keyword evidence="2" id="KW-0812">Transmembrane</keyword>
<dbReference type="Proteomes" id="UP000066480">
    <property type="component" value="Chromosome"/>
</dbReference>
<dbReference type="STRING" id="571913.VV02_14200"/>
<proteinExistence type="predicted"/>
<reference evidence="3 4" key="1">
    <citation type="submission" date="2015-03" db="EMBL/GenBank/DDBJ databases">
        <title>Luteipulveratus halotolerans sp. nov., a novel actinobacterium (Dermacoccaceae) from Sarawak, Malaysia.</title>
        <authorList>
            <person name="Juboi H."/>
            <person name="Basik A."/>
            <person name="Shamsul S.S."/>
            <person name="Arnold P."/>
            <person name="Schmitt E.K."/>
            <person name="Sanglier J.-J."/>
            <person name="Yeo T."/>
        </authorList>
    </citation>
    <scope>NUCLEOTIDE SEQUENCE [LARGE SCALE GENOMIC DNA]</scope>
    <source>
        <strain evidence="3 4">MN07-A0370</strain>
    </source>
</reference>
<accession>A0A0K1JJK2</accession>